<dbReference type="InterPro" id="IPR039109">
    <property type="entry name" value="Ribosomal_eL30-like"/>
</dbReference>
<evidence type="ECO:0000313" key="5">
    <source>
        <dbReference type="EMBL" id="OQS55237.1"/>
    </source>
</evidence>
<keyword evidence="2" id="KW-0687">Ribonucleoprotein</keyword>
<sequence>MSRKKTQKTGLASQLPLAIKTGKYAVGYTQAIRALIHQTAKVIVLANNIPERMRKQIEYYCVLSNNTPIEFYNGNNNDLNTLSGVGKRCSVICVLDQGEADFTEAK</sequence>
<dbReference type="Gene3D" id="3.30.1330.30">
    <property type="match status" value="1"/>
</dbReference>
<accession>A0A1W0E2M5</accession>
<evidence type="ECO:0000256" key="2">
    <source>
        <dbReference type="ARBA" id="ARBA00023274"/>
    </source>
</evidence>
<dbReference type="GO" id="GO:1990904">
    <property type="term" value="C:ribonucleoprotein complex"/>
    <property type="evidence" value="ECO:0007669"/>
    <property type="project" value="UniProtKB-KW"/>
</dbReference>
<reference evidence="4 6" key="1">
    <citation type="journal article" date="2017" name="Environ. Microbiol.">
        <title>Decay of the glycolytic pathway and adaptation to intranuclear parasitism within Enterocytozoonidae microsporidia.</title>
        <authorList>
            <person name="Wiredu Boakye D."/>
            <person name="Jaroenlak P."/>
            <person name="Prachumwat A."/>
            <person name="Williams T.A."/>
            <person name="Bateman K.S."/>
            <person name="Itsathitphaisarn O."/>
            <person name="Sritunyalucksana K."/>
            <person name="Paszkiewicz K.H."/>
            <person name="Moore K.A."/>
            <person name="Stentiford G.D."/>
            <person name="Williams B.A."/>
        </authorList>
    </citation>
    <scope>NUCLEOTIDE SEQUENCE [LARGE SCALE GENOMIC DNA]</scope>
    <source>
        <strain evidence="4 6">TH1</strain>
    </source>
</reference>
<dbReference type="OrthoDB" id="1928736at2759"/>
<dbReference type="AlphaFoldDB" id="A0A1W0E2M5"/>
<dbReference type="InterPro" id="IPR004038">
    <property type="entry name" value="Ribosomal_eL8/eL30/eS12/Gad45"/>
</dbReference>
<dbReference type="VEuPathDB" id="MicrosporidiaDB:EHP00_617"/>
<dbReference type="EMBL" id="MNPJ01000032">
    <property type="protein sequence ID" value="OQS53483.1"/>
    <property type="molecule type" value="Genomic_DNA"/>
</dbReference>
<dbReference type="InterPro" id="IPR029064">
    <property type="entry name" value="Ribosomal_eL30-like_sf"/>
</dbReference>
<dbReference type="GO" id="GO:0005840">
    <property type="term" value="C:ribosome"/>
    <property type="evidence" value="ECO:0007669"/>
    <property type="project" value="UniProtKB-KW"/>
</dbReference>
<proteinExistence type="predicted"/>
<comment type="caution">
    <text evidence="4">The sequence shown here is derived from an EMBL/GenBank/DDBJ whole genome shotgun (WGS) entry which is preliminary data.</text>
</comment>
<dbReference type="STRING" id="646526.A0A1W0E2M5"/>
<evidence type="ECO:0000313" key="4">
    <source>
        <dbReference type="EMBL" id="OQS53483.1"/>
    </source>
</evidence>
<keyword evidence="1" id="KW-0689">Ribosomal protein</keyword>
<dbReference type="Proteomes" id="UP000192758">
    <property type="component" value="Unassembled WGS sequence"/>
</dbReference>
<dbReference type="GO" id="GO:0003723">
    <property type="term" value="F:RNA binding"/>
    <property type="evidence" value="ECO:0007669"/>
    <property type="project" value="InterPro"/>
</dbReference>
<keyword evidence="6" id="KW-1185">Reference proteome</keyword>
<feature type="domain" description="Ribosomal protein eL8/eL30/eS12/Gadd45" evidence="3">
    <location>
        <begin position="12"/>
        <end position="101"/>
    </location>
</feature>
<name>A0A1W0E2M5_9MICR</name>
<dbReference type="Pfam" id="PF01248">
    <property type="entry name" value="Ribosomal_L7Ae"/>
    <property type="match status" value="1"/>
</dbReference>
<gene>
    <name evidence="5" type="primary">rpl30</name>
    <name evidence="4" type="ORF">EHP00_2649</name>
    <name evidence="5" type="ORF">EHP00_617</name>
</gene>
<dbReference type="SUPFAM" id="SSF55315">
    <property type="entry name" value="L30e-like"/>
    <property type="match status" value="1"/>
</dbReference>
<evidence type="ECO:0000256" key="1">
    <source>
        <dbReference type="ARBA" id="ARBA00022980"/>
    </source>
</evidence>
<evidence type="ECO:0000313" key="6">
    <source>
        <dbReference type="Proteomes" id="UP000192758"/>
    </source>
</evidence>
<dbReference type="PANTHER" id="PTHR11449">
    <property type="entry name" value="RIBOSOMAL PROTEIN L30"/>
    <property type="match status" value="1"/>
</dbReference>
<evidence type="ECO:0000259" key="3">
    <source>
        <dbReference type="Pfam" id="PF01248"/>
    </source>
</evidence>
<dbReference type="VEuPathDB" id="MicrosporidiaDB:EHP00_2649"/>
<protein>
    <submittedName>
        <fullName evidence="4">Ribosomal prt L30</fullName>
    </submittedName>
    <submittedName>
        <fullName evidence="5">Rpl30</fullName>
    </submittedName>
</protein>
<dbReference type="EMBL" id="MNPJ01000012">
    <property type="protein sequence ID" value="OQS55237.1"/>
    <property type="molecule type" value="Genomic_DNA"/>
</dbReference>
<organism evidence="4 6">
    <name type="scientific">Ecytonucleospora hepatopenaei</name>
    <dbReference type="NCBI Taxonomy" id="646526"/>
    <lineage>
        <taxon>Eukaryota</taxon>
        <taxon>Fungi</taxon>
        <taxon>Fungi incertae sedis</taxon>
        <taxon>Microsporidia</taxon>
        <taxon>Enterocytozoonidae</taxon>
        <taxon>Ecytonucleospora</taxon>
    </lineage>
</organism>